<keyword evidence="2" id="KW-1185">Reference proteome</keyword>
<evidence type="ECO:0000313" key="1">
    <source>
        <dbReference type="EMBL" id="KVI11785.1"/>
    </source>
</evidence>
<dbReference type="EMBL" id="LEKV01000043">
    <property type="protein sequence ID" value="KVI11785.1"/>
    <property type="molecule type" value="Genomic_DNA"/>
</dbReference>
<dbReference type="GO" id="GO:0047746">
    <property type="term" value="F:chlorophyllase activity"/>
    <property type="evidence" value="ECO:0007669"/>
    <property type="project" value="TreeGrafter"/>
</dbReference>
<dbReference type="OMA" id="VINNCMC"/>
<dbReference type="ESTHER" id="cyncs-a0a103ymk3">
    <property type="family name" value="Chlorophyllase_Plant"/>
</dbReference>
<dbReference type="InterPro" id="IPR017395">
    <property type="entry name" value="Chlorophyllase-like"/>
</dbReference>
<dbReference type="UniPathway" id="UPA00674"/>
<dbReference type="Proteomes" id="UP000243975">
    <property type="component" value="Unassembled WGS sequence"/>
</dbReference>
<name>A0A103YMK3_CYNCS</name>
<dbReference type="SUPFAM" id="SSF53474">
    <property type="entry name" value="alpha/beta-Hydrolases"/>
    <property type="match status" value="1"/>
</dbReference>
<dbReference type="GO" id="GO:0015996">
    <property type="term" value="P:chlorophyll catabolic process"/>
    <property type="evidence" value="ECO:0007669"/>
    <property type="project" value="UniProtKB-UniPathway"/>
</dbReference>
<evidence type="ECO:0000313" key="2">
    <source>
        <dbReference type="Proteomes" id="UP000243975"/>
    </source>
</evidence>
<organism evidence="1 2">
    <name type="scientific">Cynara cardunculus var. scolymus</name>
    <name type="common">Globe artichoke</name>
    <name type="synonym">Cynara scolymus</name>
    <dbReference type="NCBI Taxonomy" id="59895"/>
    <lineage>
        <taxon>Eukaryota</taxon>
        <taxon>Viridiplantae</taxon>
        <taxon>Streptophyta</taxon>
        <taxon>Embryophyta</taxon>
        <taxon>Tracheophyta</taxon>
        <taxon>Spermatophyta</taxon>
        <taxon>Magnoliopsida</taxon>
        <taxon>eudicotyledons</taxon>
        <taxon>Gunneridae</taxon>
        <taxon>Pentapetalae</taxon>
        <taxon>asterids</taxon>
        <taxon>campanulids</taxon>
        <taxon>Asterales</taxon>
        <taxon>Asteraceae</taxon>
        <taxon>Carduoideae</taxon>
        <taxon>Cardueae</taxon>
        <taxon>Carduinae</taxon>
        <taxon>Cynara</taxon>
    </lineage>
</organism>
<protein>
    <submittedName>
        <fullName evidence="1">Chlorophyllase</fullName>
    </submittedName>
</protein>
<comment type="caution">
    <text evidence="1">The sequence shown here is derived from an EMBL/GenBank/DDBJ whole genome shotgun (WGS) entry which is preliminary data.</text>
</comment>
<dbReference type="PANTHER" id="PTHR33428:SF2">
    <property type="entry name" value="CHLOROPHYLLASE-2"/>
    <property type="match status" value="1"/>
</dbReference>
<proteinExistence type="predicted"/>
<sequence>MSHSSSVGVSSKIDVFGIGEHEIKVVKVADDATTPKSLLIFTPLEAGEFPVLLREPWNMEQLHLCTGSDATEEIEDVVAISNWLPEGLQKFLPSGVHADLKKLGLAGHNKGGKEAFAIALNKFHTKLNLKFSALIGIDPVDGTEVGKQTQPKILTYVPHSFNLGMPVMVIGSGLGEIKRNPLFPACAPKGVSHEEFYKECRKPACYFVVKDYGHLDVLDDETKGIVGKFANCMCKNGKSREPMRRFVGGAVVAFLKAYFEGDFGYLMTIKDEANGLVVLQKVDFQL</sequence>
<gene>
    <name evidence="1" type="ORF">Ccrd_009801</name>
</gene>
<reference evidence="1 2" key="1">
    <citation type="journal article" date="2016" name="Sci. Rep.">
        <title>The genome sequence of the outbreeding globe artichoke constructed de novo incorporating a phase-aware low-pass sequencing strategy of F1 progeny.</title>
        <authorList>
            <person name="Scaglione D."/>
            <person name="Reyes-Chin-Wo S."/>
            <person name="Acquadro A."/>
            <person name="Froenicke L."/>
            <person name="Portis E."/>
            <person name="Beitel C."/>
            <person name="Tirone M."/>
            <person name="Mauro R."/>
            <person name="Lo Monaco A."/>
            <person name="Mauromicale G."/>
            <person name="Faccioli P."/>
            <person name="Cattivelli L."/>
            <person name="Rieseberg L."/>
            <person name="Michelmore R."/>
            <person name="Lanteri S."/>
        </authorList>
    </citation>
    <scope>NUCLEOTIDE SEQUENCE [LARGE SCALE GENOMIC DNA]</scope>
    <source>
        <strain evidence="1">2C</strain>
    </source>
</reference>
<dbReference type="Gramene" id="KVI11785">
    <property type="protein sequence ID" value="KVI11785"/>
    <property type="gene ID" value="Ccrd_009801"/>
</dbReference>
<dbReference type="Pfam" id="PF07224">
    <property type="entry name" value="Chlorophyllase"/>
    <property type="match status" value="1"/>
</dbReference>
<dbReference type="Gene3D" id="3.40.50.1820">
    <property type="entry name" value="alpha/beta hydrolase"/>
    <property type="match status" value="1"/>
</dbReference>
<dbReference type="InterPro" id="IPR029058">
    <property type="entry name" value="AB_hydrolase_fold"/>
</dbReference>
<accession>A0A103YMK3</accession>
<dbReference type="AlphaFoldDB" id="A0A103YMK3"/>
<dbReference type="PANTHER" id="PTHR33428">
    <property type="entry name" value="CHLOROPHYLLASE-2, CHLOROPLASTIC"/>
    <property type="match status" value="1"/>
</dbReference>